<dbReference type="PANTHER" id="PTHR30346">
    <property type="entry name" value="TRANSCRIPTIONAL DUAL REGULATOR HCAR-RELATED"/>
    <property type="match status" value="1"/>
</dbReference>
<keyword evidence="4" id="KW-0804">Transcription</keyword>
<evidence type="ECO:0000256" key="2">
    <source>
        <dbReference type="ARBA" id="ARBA00023015"/>
    </source>
</evidence>
<dbReference type="InterPro" id="IPR036390">
    <property type="entry name" value="WH_DNA-bd_sf"/>
</dbReference>
<dbReference type="PRINTS" id="PR00039">
    <property type="entry name" value="HTHLYSR"/>
</dbReference>
<keyword evidence="2" id="KW-0805">Transcription regulation</keyword>
<comment type="caution">
    <text evidence="6">The sequence shown here is derived from an EMBL/GenBank/DDBJ whole genome shotgun (WGS) entry which is preliminary data.</text>
</comment>
<feature type="domain" description="HTH lysR-type" evidence="5">
    <location>
        <begin position="4"/>
        <end position="61"/>
    </location>
</feature>
<proteinExistence type="inferred from homology"/>
<gene>
    <name evidence="6" type="ORF">ACFSJD_00555</name>
</gene>
<dbReference type="PANTHER" id="PTHR30346:SF0">
    <property type="entry name" value="HCA OPERON TRANSCRIPTIONAL ACTIVATOR HCAR"/>
    <property type="match status" value="1"/>
</dbReference>
<dbReference type="SUPFAM" id="SSF46785">
    <property type="entry name" value="Winged helix' DNA-binding domain"/>
    <property type="match status" value="1"/>
</dbReference>
<keyword evidence="3" id="KW-0238">DNA-binding</keyword>
<dbReference type="Proteomes" id="UP001597114">
    <property type="component" value="Unassembled WGS sequence"/>
</dbReference>
<evidence type="ECO:0000313" key="6">
    <source>
        <dbReference type="EMBL" id="MFD1515953.1"/>
    </source>
</evidence>
<evidence type="ECO:0000256" key="3">
    <source>
        <dbReference type="ARBA" id="ARBA00023125"/>
    </source>
</evidence>
<evidence type="ECO:0000256" key="4">
    <source>
        <dbReference type="ARBA" id="ARBA00023163"/>
    </source>
</evidence>
<dbReference type="Pfam" id="PF03466">
    <property type="entry name" value="LysR_substrate"/>
    <property type="match status" value="1"/>
</dbReference>
<dbReference type="Gene3D" id="3.40.190.10">
    <property type="entry name" value="Periplasmic binding protein-like II"/>
    <property type="match status" value="2"/>
</dbReference>
<dbReference type="EMBL" id="JBHUCO010000001">
    <property type="protein sequence ID" value="MFD1515953.1"/>
    <property type="molecule type" value="Genomic_DNA"/>
</dbReference>
<dbReference type="InterPro" id="IPR000847">
    <property type="entry name" value="LysR_HTH_N"/>
</dbReference>
<dbReference type="InterPro" id="IPR005119">
    <property type="entry name" value="LysR_subst-bd"/>
</dbReference>
<evidence type="ECO:0000259" key="5">
    <source>
        <dbReference type="PROSITE" id="PS50931"/>
    </source>
</evidence>
<sequence length="274" mass="29468">MDRVETRELSYFVAVAEELHFGRAAERLGIAQPPLSRAISRLERRMGVQLFERTSRRVTLTAAGEVFLAESRKALDAVDTAVLRAQQSGRPDRLVLAVRPGTDPGLLADVIRAYRRQPGAAEVEIVLTRDPVPAVRNGTADIALMCGRNDLVGLDTVELTEQKPVALLPADHPLTALPAVTTADLTREAAYRDDWPIESLDQIVDRVALGDVIVVVGANVADRLGRSVLAVPVVDLPPTMLVLGWPVGAPRATRAAFVRTARSIAAAAALDRAS</sequence>
<reference evidence="7" key="1">
    <citation type="journal article" date="2019" name="Int. J. Syst. Evol. Microbiol.">
        <title>The Global Catalogue of Microorganisms (GCM) 10K type strain sequencing project: providing services to taxonomists for standard genome sequencing and annotation.</title>
        <authorList>
            <consortium name="The Broad Institute Genomics Platform"/>
            <consortium name="The Broad Institute Genome Sequencing Center for Infectious Disease"/>
            <person name="Wu L."/>
            <person name="Ma J."/>
        </authorList>
    </citation>
    <scope>NUCLEOTIDE SEQUENCE [LARGE SCALE GENOMIC DNA]</scope>
    <source>
        <strain evidence="7">CCM 7043</strain>
    </source>
</reference>
<keyword evidence="7" id="KW-1185">Reference proteome</keyword>
<dbReference type="PROSITE" id="PS50931">
    <property type="entry name" value="HTH_LYSR"/>
    <property type="match status" value="1"/>
</dbReference>
<protein>
    <submittedName>
        <fullName evidence="6">LysR family transcriptional regulator</fullName>
    </submittedName>
</protein>
<evidence type="ECO:0000256" key="1">
    <source>
        <dbReference type="ARBA" id="ARBA00009437"/>
    </source>
</evidence>
<dbReference type="SUPFAM" id="SSF53850">
    <property type="entry name" value="Periplasmic binding protein-like II"/>
    <property type="match status" value="1"/>
</dbReference>
<comment type="similarity">
    <text evidence="1">Belongs to the LysR transcriptional regulatory family.</text>
</comment>
<accession>A0ABW4EKM2</accession>
<dbReference type="Pfam" id="PF00126">
    <property type="entry name" value="HTH_1"/>
    <property type="match status" value="1"/>
</dbReference>
<dbReference type="Gene3D" id="1.10.10.10">
    <property type="entry name" value="Winged helix-like DNA-binding domain superfamily/Winged helix DNA-binding domain"/>
    <property type="match status" value="1"/>
</dbReference>
<organism evidence="6 7">
    <name type="scientific">Pseudonocardia yunnanensis</name>
    <dbReference type="NCBI Taxonomy" id="58107"/>
    <lineage>
        <taxon>Bacteria</taxon>
        <taxon>Bacillati</taxon>
        <taxon>Actinomycetota</taxon>
        <taxon>Actinomycetes</taxon>
        <taxon>Pseudonocardiales</taxon>
        <taxon>Pseudonocardiaceae</taxon>
        <taxon>Pseudonocardia</taxon>
    </lineage>
</organism>
<evidence type="ECO:0000313" key="7">
    <source>
        <dbReference type="Proteomes" id="UP001597114"/>
    </source>
</evidence>
<name>A0ABW4EKM2_9PSEU</name>
<dbReference type="InterPro" id="IPR036388">
    <property type="entry name" value="WH-like_DNA-bd_sf"/>
</dbReference>
<dbReference type="RefSeq" id="WP_344724700.1">
    <property type="nucleotide sequence ID" value="NZ_BAAAUS010000027.1"/>
</dbReference>